<name>A0A935PWC8_9PROT</name>
<dbReference type="InterPro" id="IPR026889">
    <property type="entry name" value="Zn_Tnp"/>
</dbReference>
<dbReference type="EMBL" id="JADJMH010000005">
    <property type="protein sequence ID" value="MBK7674568.1"/>
    <property type="molecule type" value="Genomic_DNA"/>
</dbReference>
<gene>
    <name evidence="2" type="ORF">IPJ27_07225</name>
</gene>
<evidence type="ECO:0000313" key="3">
    <source>
        <dbReference type="Proteomes" id="UP000697998"/>
    </source>
</evidence>
<evidence type="ECO:0000259" key="1">
    <source>
        <dbReference type="Pfam" id="PF14319"/>
    </source>
</evidence>
<dbReference type="Pfam" id="PF14319">
    <property type="entry name" value="Zn_Tnp_IS91"/>
    <property type="match status" value="1"/>
</dbReference>
<dbReference type="AlphaFoldDB" id="A0A935PWC8"/>
<dbReference type="PANTHER" id="PTHR37023:SF1">
    <property type="entry name" value="ISSOD25 TRANSPOSASE TNPA_ISSOD25"/>
    <property type="match status" value="1"/>
</dbReference>
<accession>A0A935PWC8</accession>
<proteinExistence type="predicted"/>
<organism evidence="2 3">
    <name type="scientific">Candidatus Accumulibacter proximus</name>
    <dbReference type="NCBI Taxonomy" id="2954385"/>
    <lineage>
        <taxon>Bacteria</taxon>
        <taxon>Pseudomonadati</taxon>
        <taxon>Pseudomonadota</taxon>
        <taxon>Betaproteobacteria</taxon>
        <taxon>Candidatus Accumulibacter</taxon>
    </lineage>
</organism>
<reference evidence="2 3" key="1">
    <citation type="submission" date="2020-10" db="EMBL/GenBank/DDBJ databases">
        <title>Connecting structure to function with the recovery of over 1000 high-quality activated sludge metagenome-assembled genomes encoding full-length rRNA genes using long-read sequencing.</title>
        <authorList>
            <person name="Singleton C.M."/>
            <person name="Petriglieri F."/>
            <person name="Kristensen J.M."/>
            <person name="Kirkegaard R.H."/>
            <person name="Michaelsen T.Y."/>
            <person name="Andersen M.H."/>
            <person name="Karst S.M."/>
            <person name="Dueholm M.S."/>
            <person name="Nielsen P.H."/>
            <person name="Albertsen M."/>
        </authorList>
    </citation>
    <scope>NUCLEOTIDE SEQUENCE [LARGE SCALE GENOMIC DNA]</scope>
    <source>
        <strain evidence="2">EsbW_18-Q3-R4-48_BATAC.285</strain>
    </source>
</reference>
<evidence type="ECO:0000313" key="2">
    <source>
        <dbReference type="EMBL" id="MBK7674568.1"/>
    </source>
</evidence>
<feature type="domain" description="Transposase zinc-binding" evidence="1">
    <location>
        <begin position="7"/>
        <end position="94"/>
    </location>
</feature>
<dbReference type="PANTHER" id="PTHR37023">
    <property type="entry name" value="TRANSPOSASE"/>
    <property type="match status" value="1"/>
</dbReference>
<dbReference type="Proteomes" id="UP000697998">
    <property type="component" value="Unassembled WGS sequence"/>
</dbReference>
<protein>
    <submittedName>
        <fullName evidence="2">Transposase zinc-binding domain-containing protein</fullName>
    </submittedName>
</protein>
<sequence length="101" mass="11733">MTLAEVFRWHGPAYLAKHALSSAKAKVWRAIVACRTAILGSHVETCDGCGVTRHVYHSCRNRHCPQCQTRTKEHWLAKRRQELLPVPYFHLVFSCRTRCMR</sequence>
<comment type="caution">
    <text evidence="2">The sequence shown here is derived from an EMBL/GenBank/DDBJ whole genome shotgun (WGS) entry which is preliminary data.</text>
</comment>